<dbReference type="EMBL" id="UOFA01000316">
    <property type="protein sequence ID" value="VAW46987.1"/>
    <property type="molecule type" value="Genomic_DNA"/>
</dbReference>
<protein>
    <recommendedName>
        <fullName evidence="1">LTD domain-containing protein</fullName>
    </recommendedName>
</protein>
<dbReference type="SUPFAM" id="SSF74853">
    <property type="entry name" value="Lamin A/C globular tail domain"/>
    <property type="match status" value="1"/>
</dbReference>
<dbReference type="InterPro" id="IPR036415">
    <property type="entry name" value="Lamin_tail_dom_sf"/>
</dbReference>
<sequence length="571" mass="65377">MKKFCCLIIFGCVSLSVNAQYSLFDNSYLHEIRITSTDPNFWQTLGDDWDAGGDIPYHTTTVEIDGNELLEVGVRQKGFSSNFFVSTTKKPLKLKFNEFIEDREFDGVRKLNLMNGVGDPAIIKDKIAYEMFRFHGVPGPRVAHTKLYINDVYWGVYGMIEQIDKRYLKRNFADNDGNLWKNDGNSDLSWLGNDPNDYTFDLQTNENDNDWSKFLGFVDFINNATDIEFENDFTDIFHLDEYLRIVAIDILINNWDSYLDHGRNWYMYHEPRSDKIHWIPWDYNFAFDRGTGGSGDLALIQNSLGKVLNNRIFNTPELRTRVMDYMCEILDYNFTNDRLTPMMDSQVALIEDDWDSSNNFFNFQTITNYINGTIWSSSQIGGPFQALKEFLVDRRSSIQNDLNNQGHTCAVLPNPVAALVINEFMADNDDDSPWSDQDGDFDDWIELYNNTNQAVNLSNYFLSDTSTFEHKWELPSVEIPANGYLIVWADKDVDQAGLHTQFSLDKDGGEVILSYLDGSVIDSVEYTEQSGNISMSRIPNGTGAFIATPVVTFESSNGINNDIIFADGFEN</sequence>
<dbReference type="InterPro" id="IPR014867">
    <property type="entry name" value="Spore_coat_CotH_CotH2/3/7"/>
</dbReference>
<gene>
    <name evidence="2" type="ORF">MNBD_GAMMA02-125</name>
</gene>
<evidence type="ECO:0000259" key="1">
    <source>
        <dbReference type="PROSITE" id="PS51841"/>
    </source>
</evidence>
<proteinExistence type="predicted"/>
<dbReference type="PANTHER" id="PTHR40050">
    <property type="entry name" value="INNER SPORE COAT PROTEIN H"/>
    <property type="match status" value="1"/>
</dbReference>
<accession>A0A3B0W8F9</accession>
<dbReference type="Pfam" id="PF00932">
    <property type="entry name" value="LTD"/>
    <property type="match status" value="1"/>
</dbReference>
<feature type="domain" description="LTD" evidence="1">
    <location>
        <begin position="414"/>
        <end position="528"/>
    </location>
</feature>
<dbReference type="Gene3D" id="2.60.40.1260">
    <property type="entry name" value="Lamin Tail domain"/>
    <property type="match status" value="1"/>
</dbReference>
<dbReference type="PANTHER" id="PTHR40050:SF1">
    <property type="entry name" value="INNER SPORE COAT PROTEIN H"/>
    <property type="match status" value="1"/>
</dbReference>
<evidence type="ECO:0000313" key="2">
    <source>
        <dbReference type="EMBL" id="VAW46987.1"/>
    </source>
</evidence>
<dbReference type="PROSITE" id="PS51841">
    <property type="entry name" value="LTD"/>
    <property type="match status" value="1"/>
</dbReference>
<organism evidence="2">
    <name type="scientific">hydrothermal vent metagenome</name>
    <dbReference type="NCBI Taxonomy" id="652676"/>
    <lineage>
        <taxon>unclassified sequences</taxon>
        <taxon>metagenomes</taxon>
        <taxon>ecological metagenomes</taxon>
    </lineage>
</organism>
<dbReference type="InterPro" id="IPR001322">
    <property type="entry name" value="Lamin_tail_dom"/>
</dbReference>
<name>A0A3B0W8F9_9ZZZZ</name>
<reference evidence="2" key="1">
    <citation type="submission" date="2018-06" db="EMBL/GenBank/DDBJ databases">
        <authorList>
            <person name="Zhirakovskaya E."/>
        </authorList>
    </citation>
    <scope>NUCLEOTIDE SEQUENCE</scope>
</reference>
<dbReference type="AlphaFoldDB" id="A0A3B0W8F9"/>
<dbReference type="Pfam" id="PF08757">
    <property type="entry name" value="CotH"/>
    <property type="match status" value="1"/>
</dbReference>